<dbReference type="GO" id="GO:0004860">
    <property type="term" value="F:protein kinase inhibitor activity"/>
    <property type="evidence" value="ECO:0007669"/>
    <property type="project" value="UniProtKB-KW"/>
</dbReference>
<dbReference type="Pfam" id="PF08970">
    <property type="entry name" value="Sda"/>
    <property type="match status" value="1"/>
</dbReference>
<dbReference type="InterPro" id="IPR036916">
    <property type="entry name" value="Sda_sf"/>
</dbReference>
<organism evidence="1 2">
    <name type="scientific">Sporosarcina siberiensis</name>
    <dbReference type="NCBI Taxonomy" id="1365606"/>
    <lineage>
        <taxon>Bacteria</taxon>
        <taxon>Bacillati</taxon>
        <taxon>Bacillota</taxon>
        <taxon>Bacilli</taxon>
        <taxon>Bacillales</taxon>
        <taxon>Caryophanaceae</taxon>
        <taxon>Sporosarcina</taxon>
    </lineage>
</organism>
<dbReference type="SUPFAM" id="SSF100985">
    <property type="entry name" value="Sporulation inhibitor Sda"/>
    <property type="match status" value="1"/>
</dbReference>
<keyword evidence="2" id="KW-1185">Reference proteome</keyword>
<evidence type="ECO:0000313" key="2">
    <source>
        <dbReference type="Proteomes" id="UP001597218"/>
    </source>
</evidence>
<proteinExistence type="predicted"/>
<accession>A0ABW4SBT4</accession>
<protein>
    <submittedName>
        <fullName evidence="1">Sporulation histidine kinase inhibitor Sda</fullName>
    </submittedName>
</protein>
<name>A0ABW4SBT4_9BACL</name>
<dbReference type="Gene3D" id="1.10.287.1100">
    <property type="entry name" value="Sporulation inhibitor A"/>
    <property type="match status" value="1"/>
</dbReference>
<comment type="caution">
    <text evidence="1">The sequence shown here is derived from an EMBL/GenBank/DDBJ whole genome shotgun (WGS) entry which is preliminary data.</text>
</comment>
<reference evidence="2" key="1">
    <citation type="journal article" date="2019" name="Int. J. Syst. Evol. Microbiol.">
        <title>The Global Catalogue of Microorganisms (GCM) 10K type strain sequencing project: providing services to taxonomists for standard genome sequencing and annotation.</title>
        <authorList>
            <consortium name="The Broad Institute Genomics Platform"/>
            <consortium name="The Broad Institute Genome Sequencing Center for Infectious Disease"/>
            <person name="Wu L."/>
            <person name="Ma J."/>
        </authorList>
    </citation>
    <scope>NUCLEOTIDE SEQUENCE [LARGE SCALE GENOMIC DNA]</scope>
    <source>
        <strain evidence="2">CGMCC 4.7177</strain>
    </source>
</reference>
<keyword evidence="1" id="KW-0649">Protein kinase inhibitor</keyword>
<dbReference type="EMBL" id="JBHUGI010000004">
    <property type="protein sequence ID" value="MFD1926778.1"/>
    <property type="molecule type" value="Genomic_DNA"/>
</dbReference>
<sequence>MKNLSNELLMDCYHQAIVLKLCPGFIELIENEIRRRSENFYQTKVSL</sequence>
<dbReference type="InterPro" id="IPR015064">
    <property type="entry name" value="Sda"/>
</dbReference>
<evidence type="ECO:0000313" key="1">
    <source>
        <dbReference type="EMBL" id="MFD1926778.1"/>
    </source>
</evidence>
<gene>
    <name evidence="1" type="ORF">ACFSFY_01650</name>
</gene>
<dbReference type="Proteomes" id="UP001597218">
    <property type="component" value="Unassembled WGS sequence"/>
</dbReference>
<dbReference type="RefSeq" id="WP_381535435.1">
    <property type="nucleotide sequence ID" value="NZ_JBHUGI010000004.1"/>
</dbReference>